<keyword evidence="8" id="KW-1185">Reference proteome</keyword>
<evidence type="ECO:0000256" key="1">
    <source>
        <dbReference type="ARBA" id="ARBA00004141"/>
    </source>
</evidence>
<feature type="transmembrane region" description="Helical" evidence="5">
    <location>
        <begin position="279"/>
        <end position="298"/>
    </location>
</feature>
<dbReference type="GO" id="GO:0140359">
    <property type="term" value="F:ABC-type transporter activity"/>
    <property type="evidence" value="ECO:0007669"/>
    <property type="project" value="InterPro"/>
</dbReference>
<dbReference type="InterPro" id="IPR052902">
    <property type="entry name" value="ABC-2_transporter"/>
</dbReference>
<keyword evidence="4 5" id="KW-0472">Membrane</keyword>
<evidence type="ECO:0000256" key="2">
    <source>
        <dbReference type="ARBA" id="ARBA00022692"/>
    </source>
</evidence>
<feature type="transmembrane region" description="Helical" evidence="5">
    <location>
        <begin position="20"/>
        <end position="38"/>
    </location>
</feature>
<evidence type="ECO:0000256" key="3">
    <source>
        <dbReference type="ARBA" id="ARBA00022989"/>
    </source>
</evidence>
<keyword evidence="2 5" id="KW-0812">Transmembrane</keyword>
<evidence type="ECO:0000313" key="8">
    <source>
        <dbReference type="Proteomes" id="UP000179524"/>
    </source>
</evidence>
<dbReference type="EMBL" id="MLQR01000027">
    <property type="protein sequence ID" value="OIJ13604.1"/>
    <property type="molecule type" value="Genomic_DNA"/>
</dbReference>
<dbReference type="PANTHER" id="PTHR43027">
    <property type="entry name" value="DOXORUBICIN RESISTANCE ABC TRANSPORTER PERMEASE PROTEIN DRRC-RELATED"/>
    <property type="match status" value="1"/>
</dbReference>
<comment type="caution">
    <text evidence="7">The sequence shown here is derived from an EMBL/GenBank/DDBJ whole genome shotgun (WGS) entry which is preliminary data.</text>
</comment>
<dbReference type="PANTHER" id="PTHR43027:SF1">
    <property type="entry name" value="DOXORUBICIN RESISTANCE ABC TRANSPORTER PERMEASE PROTEIN DRRC-RELATED"/>
    <property type="match status" value="1"/>
</dbReference>
<accession>A0A1S2LMP6</accession>
<keyword evidence="3 5" id="KW-1133">Transmembrane helix</keyword>
<feature type="domain" description="ABC-2 type transporter transmembrane" evidence="6">
    <location>
        <begin position="20"/>
        <end position="412"/>
    </location>
</feature>
<dbReference type="RefSeq" id="WP_071309455.1">
    <property type="nucleotide sequence ID" value="NZ_MLQR01000027.1"/>
</dbReference>
<dbReference type="InterPro" id="IPR013525">
    <property type="entry name" value="ABC2_TM"/>
</dbReference>
<evidence type="ECO:0000313" key="7">
    <source>
        <dbReference type="EMBL" id="OIJ13604.1"/>
    </source>
</evidence>
<dbReference type="AlphaFoldDB" id="A0A1S2LMP6"/>
<evidence type="ECO:0000259" key="6">
    <source>
        <dbReference type="Pfam" id="PF12698"/>
    </source>
</evidence>
<feature type="transmembrane region" description="Helical" evidence="5">
    <location>
        <begin position="393"/>
        <end position="415"/>
    </location>
</feature>
<proteinExistence type="predicted"/>
<reference evidence="7 8" key="1">
    <citation type="submission" date="2016-10" db="EMBL/GenBank/DDBJ databases">
        <title>Draft genome sequences of four alkaliphilic bacteria belonging to the Anaerobacillus genus.</title>
        <authorList>
            <person name="Bassil N.M."/>
            <person name="Lloyd J.R."/>
        </authorList>
    </citation>
    <scope>NUCLEOTIDE SEQUENCE [LARGE SCALE GENOMIC DNA]</scope>
    <source>
        <strain evidence="7 8">DSM 18345</strain>
    </source>
</reference>
<evidence type="ECO:0000256" key="5">
    <source>
        <dbReference type="SAM" id="Phobius"/>
    </source>
</evidence>
<dbReference type="Pfam" id="PF12698">
    <property type="entry name" value="ABC2_membrane_3"/>
    <property type="match status" value="1"/>
</dbReference>
<feature type="transmembrane region" description="Helical" evidence="5">
    <location>
        <begin position="336"/>
        <end position="355"/>
    </location>
</feature>
<comment type="subcellular location">
    <subcellularLocation>
        <location evidence="1">Membrane</location>
        <topology evidence="1">Multi-pass membrane protein</topology>
    </subcellularLocation>
</comment>
<evidence type="ECO:0000256" key="4">
    <source>
        <dbReference type="ARBA" id="ARBA00023136"/>
    </source>
</evidence>
<name>A0A1S2LMP6_9BACI</name>
<dbReference type="OrthoDB" id="3078158at2"/>
<feature type="transmembrane region" description="Helical" evidence="5">
    <location>
        <begin position="226"/>
        <end position="248"/>
    </location>
</feature>
<dbReference type="GO" id="GO:0016020">
    <property type="term" value="C:membrane"/>
    <property type="evidence" value="ECO:0007669"/>
    <property type="project" value="UniProtKB-SubCell"/>
</dbReference>
<sequence length="421" mass="47714">MFWNLLKKDLLQLLRDRKELVILLLMPIILISILGFSLRGMIEGNVSDFTIDIAVVDEGNYHEQRIEFERLLEEINLPIEVREVLLQLSEELSIPEMLVDRVLTEELSEFINLEKKPSLDGLQSTGETIAILHFPKDYRLTTWKAMFLEEENPLALDLYLNEEEAFQANIISDIIESFYRQFNINTSLGKKIADLEQSNFSNEFQFENIGVTTHFENLKPVTSFDYYTIGMAVMFVLYAATYAAGYAYTEKQTFVFDRMLLANINLWVYGLSKWVSTSLIAVIQLCVIFGVSAVFYNVHWPNPVNFLVVTVILSVSVGSLGVLVTALCYKFETNRLVDIFSGGIISIMAFLGGSFTPVNIFSESLWKIGSLTPNGSALQSYLLVMRGGELSSALPALISSIFFSILLVLVSVWIFPKRRMS</sequence>
<dbReference type="Proteomes" id="UP000179524">
    <property type="component" value="Unassembled WGS sequence"/>
</dbReference>
<organism evidence="7 8">
    <name type="scientific">Anaerobacillus alkalilacustris</name>
    <dbReference type="NCBI Taxonomy" id="393763"/>
    <lineage>
        <taxon>Bacteria</taxon>
        <taxon>Bacillati</taxon>
        <taxon>Bacillota</taxon>
        <taxon>Bacilli</taxon>
        <taxon>Bacillales</taxon>
        <taxon>Bacillaceae</taxon>
        <taxon>Anaerobacillus</taxon>
    </lineage>
</organism>
<gene>
    <name evidence="7" type="ORF">BKP37_09985</name>
</gene>
<protein>
    <recommendedName>
        <fullName evidence="6">ABC-2 type transporter transmembrane domain-containing protein</fullName>
    </recommendedName>
</protein>
<feature type="transmembrane region" description="Helical" evidence="5">
    <location>
        <begin position="304"/>
        <end position="329"/>
    </location>
</feature>